<evidence type="ECO:0000313" key="10">
    <source>
        <dbReference type="Proteomes" id="UP000069632"/>
    </source>
</evidence>
<evidence type="ECO:0000256" key="5">
    <source>
        <dbReference type="ARBA" id="ARBA00022842"/>
    </source>
</evidence>
<keyword evidence="7" id="KW-0501">Molybdenum cofactor biosynthesis</keyword>
<dbReference type="SUPFAM" id="SSF53448">
    <property type="entry name" value="Nucleotide-diphospho-sugar transferases"/>
    <property type="match status" value="1"/>
</dbReference>
<keyword evidence="3" id="KW-0479">Metal-binding</keyword>
<protein>
    <submittedName>
        <fullName evidence="9">Putative molybdopterin-guanine dinucleotide biosynthesis protein</fullName>
    </submittedName>
</protein>
<feature type="domain" description="MobA-like NTP transferase" evidence="8">
    <location>
        <begin position="4"/>
        <end position="140"/>
    </location>
</feature>
<organism evidence="9 10">
    <name type="scientific">Campylobacter geochelonis</name>
    <dbReference type="NCBI Taxonomy" id="1780362"/>
    <lineage>
        <taxon>Bacteria</taxon>
        <taxon>Pseudomonadati</taxon>
        <taxon>Campylobacterota</taxon>
        <taxon>Epsilonproteobacteria</taxon>
        <taxon>Campylobacterales</taxon>
        <taxon>Campylobacteraceae</taxon>
        <taxon>Campylobacter</taxon>
    </lineage>
</organism>
<accession>A0A128EMD9</accession>
<evidence type="ECO:0000256" key="6">
    <source>
        <dbReference type="ARBA" id="ARBA00023134"/>
    </source>
</evidence>
<evidence type="ECO:0000256" key="3">
    <source>
        <dbReference type="ARBA" id="ARBA00022723"/>
    </source>
</evidence>
<evidence type="ECO:0000256" key="2">
    <source>
        <dbReference type="ARBA" id="ARBA00022679"/>
    </source>
</evidence>
<dbReference type="OrthoDB" id="9788394at2"/>
<evidence type="ECO:0000256" key="7">
    <source>
        <dbReference type="ARBA" id="ARBA00023150"/>
    </source>
</evidence>
<dbReference type="CDD" id="cd02503">
    <property type="entry name" value="MobA"/>
    <property type="match status" value="1"/>
</dbReference>
<dbReference type="Proteomes" id="UP000069632">
    <property type="component" value="Unassembled WGS sequence"/>
</dbReference>
<dbReference type="PANTHER" id="PTHR19136:SF81">
    <property type="entry name" value="MOLYBDENUM COFACTOR GUANYLYLTRANSFERASE"/>
    <property type="match status" value="1"/>
</dbReference>
<keyword evidence="1" id="KW-0963">Cytoplasm</keyword>
<keyword evidence="10" id="KW-1185">Reference proteome</keyword>
<dbReference type="Pfam" id="PF12804">
    <property type="entry name" value="NTP_transf_3"/>
    <property type="match status" value="1"/>
</dbReference>
<evidence type="ECO:0000259" key="8">
    <source>
        <dbReference type="Pfam" id="PF12804"/>
    </source>
</evidence>
<name>A0A128EMD9_9BACT</name>
<gene>
    <name evidence="9" type="primary">mobA</name>
    <name evidence="9" type="ORF">ERS672216_00517</name>
</gene>
<dbReference type="GO" id="GO:0016779">
    <property type="term" value="F:nucleotidyltransferase activity"/>
    <property type="evidence" value="ECO:0007669"/>
    <property type="project" value="TreeGrafter"/>
</dbReference>
<dbReference type="Gene3D" id="3.90.550.10">
    <property type="entry name" value="Spore Coat Polysaccharide Biosynthesis Protein SpsA, Chain A"/>
    <property type="match status" value="1"/>
</dbReference>
<dbReference type="InterPro" id="IPR013482">
    <property type="entry name" value="Molybde_CF_guanTrfase"/>
</dbReference>
<keyword evidence="2" id="KW-0808">Transferase</keyword>
<dbReference type="InterPro" id="IPR025877">
    <property type="entry name" value="MobA-like_NTP_Trfase"/>
</dbReference>
<keyword evidence="6" id="KW-0342">GTP-binding</keyword>
<evidence type="ECO:0000256" key="4">
    <source>
        <dbReference type="ARBA" id="ARBA00022741"/>
    </source>
</evidence>
<evidence type="ECO:0000313" key="9">
    <source>
        <dbReference type="EMBL" id="CZE46714.1"/>
    </source>
</evidence>
<dbReference type="GO" id="GO:0046872">
    <property type="term" value="F:metal ion binding"/>
    <property type="evidence" value="ECO:0007669"/>
    <property type="project" value="UniProtKB-KW"/>
</dbReference>
<dbReference type="GO" id="GO:0005525">
    <property type="term" value="F:GTP binding"/>
    <property type="evidence" value="ECO:0007669"/>
    <property type="project" value="UniProtKB-KW"/>
</dbReference>
<proteinExistence type="predicted"/>
<dbReference type="RefSeq" id="WP_075493040.1">
    <property type="nucleotide sequence ID" value="NZ_CP053844.1"/>
</dbReference>
<dbReference type="EMBL" id="FIZP01000001">
    <property type="protein sequence ID" value="CZE46714.1"/>
    <property type="molecule type" value="Genomic_DNA"/>
</dbReference>
<evidence type="ECO:0000256" key="1">
    <source>
        <dbReference type="ARBA" id="ARBA00022490"/>
    </source>
</evidence>
<dbReference type="AlphaFoldDB" id="A0A128EMD9"/>
<dbReference type="GO" id="GO:0006777">
    <property type="term" value="P:Mo-molybdopterin cofactor biosynthetic process"/>
    <property type="evidence" value="ECO:0007669"/>
    <property type="project" value="UniProtKB-KW"/>
</dbReference>
<keyword evidence="4" id="KW-0547">Nucleotide-binding</keyword>
<reference evidence="9 10" key="1">
    <citation type="submission" date="2016-02" db="EMBL/GenBank/DDBJ databases">
        <authorList>
            <consortium name="Pathogen Informatics"/>
        </authorList>
    </citation>
    <scope>NUCLEOTIDE SEQUENCE [LARGE SCALE GENOMIC DNA]</scope>
    <source>
        <strain evidence="9 10">RC20</strain>
    </source>
</reference>
<sequence length="182" mass="20972">MEICVILGGGKSSRMGRDKTLLPFGGFATLTHYQFDKFSQIFKSVYVSAKGQKFNPNLPILKDRFDDFSPMGALFSILSNFKNQKVFIIPADMPFIEFDTVKKLYEISKDYEICVAKDEFFTHSLCGFFDSKVANLASEFYQKNEHKIGLLFKNTSFKSVEFKDSGQFFNINYLQDYEKVNI</sequence>
<dbReference type="PANTHER" id="PTHR19136">
    <property type="entry name" value="MOLYBDENUM COFACTOR GUANYLYLTRANSFERASE"/>
    <property type="match status" value="1"/>
</dbReference>
<dbReference type="InterPro" id="IPR029044">
    <property type="entry name" value="Nucleotide-diphossugar_trans"/>
</dbReference>
<keyword evidence="5" id="KW-0460">Magnesium</keyword>